<keyword evidence="3" id="KW-1185">Reference proteome</keyword>
<comment type="caution">
    <text evidence="2">The sequence shown here is derived from an EMBL/GenBank/DDBJ whole genome shotgun (WGS) entry which is preliminary data.</text>
</comment>
<organism evidence="2 3">
    <name type="scientific">Haloferula rosea</name>
    <dbReference type="NCBI Taxonomy" id="490093"/>
    <lineage>
        <taxon>Bacteria</taxon>
        <taxon>Pseudomonadati</taxon>
        <taxon>Verrucomicrobiota</taxon>
        <taxon>Verrucomicrobiia</taxon>
        <taxon>Verrucomicrobiales</taxon>
        <taxon>Verrucomicrobiaceae</taxon>
        <taxon>Haloferula</taxon>
    </lineage>
</organism>
<evidence type="ECO:0000256" key="1">
    <source>
        <dbReference type="ARBA" id="ARBA00022729"/>
    </source>
</evidence>
<dbReference type="RefSeq" id="WP_200282762.1">
    <property type="nucleotide sequence ID" value="NZ_JAENII010000016.1"/>
</dbReference>
<name>A0A934RDV6_9BACT</name>
<dbReference type="SUPFAM" id="SSF69318">
    <property type="entry name" value="Integrin alpha N-terminal domain"/>
    <property type="match status" value="2"/>
</dbReference>
<proteinExistence type="predicted"/>
<evidence type="ECO:0000313" key="3">
    <source>
        <dbReference type="Proteomes" id="UP000658278"/>
    </source>
</evidence>
<dbReference type="Gene3D" id="2.130.10.130">
    <property type="entry name" value="Integrin alpha, N-terminal"/>
    <property type="match status" value="2"/>
</dbReference>
<dbReference type="AlphaFoldDB" id="A0A934RDV6"/>
<dbReference type="EMBL" id="JAENII010000016">
    <property type="protein sequence ID" value="MBK1828745.1"/>
    <property type="molecule type" value="Genomic_DNA"/>
</dbReference>
<sequence>MIAPPIHAFGWCALLMVSPVIGQLELTWNLDVPVSSVSGASLGDLDGDGDLDACLSNSAASGQLLINDGSGVFTRSEIGPELPSGGASAFGDVDGDGDDDLIYAAYFDPCKLYLNDGYGNLTDSGQEIGLSTIRGQIILTDLDGDTDLDLVLPSDSSSHRNEIWLNDGSGVFTDTGQNLGELFTICAAVGDLNGDTYPDLIMGNNGANTVWLNDGNAVFTQGTNLPFSATTFGLEIADLDGDLDLDVFVANGSISGQVNHVHLNDGTGVFTNLAQPNFSGDYHTSVVVANFDGDTDLDVLVSRNRGQTNQIWLNDGSGVFSLSAIPAGDGGSFGIGRGDVDGDLDEDYLLASDSISPRVLFRKPVAMGGPLVPSPQELSGTQATSAAFADLDGDTDLDVALSNIAGTITFLLNDGNGEFDDPGVVLPNPVGNNADSIQIGDLDGVNGPDLVIYATTYTGAADKRDRIWLNDGSGGFTESAQVLDSHSGGSLKLADVDGVNGLDIIVTNNTGFGFDGQNSIYFNDGSGNFTRVDALGTGNQTHFVVFDVDGDLDPDIYVGGNNEDDKLWLNNGSGVFSDSGQAVGTGSTRAVVAADFNGDTYVDVFCANGTGGNRLWLNDVNGTLTDSGASIGPSFVQTASAYDYDDDGDLDLWLGYGGLGPQQDTLMINDGSGSFSFGPNYADVPTRRILVADFTGDGTEDAFVASGQGTHQLWAADVSPVAAWAATFGLLDEDTWPLADPDGDGLKNFEEMAFNLNPNVADAGVLSDGAIAGEPRIFVQQPNPTTRRFRAITMRRKAAPFLKYRLKTSAIVGGFVEPGGVTTSVTNINADYDRVIYTFIPASTIPRNFAVFEVTYDP</sequence>
<accession>A0A934RDV6</accession>
<dbReference type="PANTHER" id="PTHR46580">
    <property type="entry name" value="SENSOR KINASE-RELATED"/>
    <property type="match status" value="1"/>
</dbReference>
<reference evidence="2" key="1">
    <citation type="submission" date="2021-01" db="EMBL/GenBank/DDBJ databases">
        <title>Modified the classification status of verrucomicrobia.</title>
        <authorList>
            <person name="Feng X."/>
        </authorList>
    </citation>
    <scope>NUCLEOTIDE SEQUENCE</scope>
    <source>
        <strain evidence="2">KCTC 22201</strain>
    </source>
</reference>
<gene>
    <name evidence="2" type="ORF">JIN81_17050</name>
</gene>
<dbReference type="InterPro" id="IPR013517">
    <property type="entry name" value="FG-GAP"/>
</dbReference>
<evidence type="ECO:0000313" key="2">
    <source>
        <dbReference type="EMBL" id="MBK1828745.1"/>
    </source>
</evidence>
<dbReference type="PANTHER" id="PTHR46580:SF2">
    <property type="entry name" value="MAM DOMAIN-CONTAINING PROTEIN"/>
    <property type="match status" value="1"/>
</dbReference>
<dbReference type="Proteomes" id="UP000658278">
    <property type="component" value="Unassembled WGS sequence"/>
</dbReference>
<keyword evidence="1" id="KW-0732">Signal</keyword>
<dbReference type="Pfam" id="PF13517">
    <property type="entry name" value="FG-GAP_3"/>
    <property type="match status" value="5"/>
</dbReference>
<protein>
    <submittedName>
        <fullName evidence="2">VCBS repeat-containing protein</fullName>
    </submittedName>
</protein>
<dbReference type="InterPro" id="IPR028994">
    <property type="entry name" value="Integrin_alpha_N"/>
</dbReference>